<dbReference type="Pfam" id="PF11954">
    <property type="entry name" value="DUF3471"/>
    <property type="match status" value="1"/>
</dbReference>
<sequence>MQAVYLSRYFAAALLVVSVAACGGNNETDAPNASTVSQATSRLNILVPQWMQRTGVPGVAVAVVHDGQTVYAKGFGLRQVDGSEAVNADTVFQLASVSKSIAATVMASQMTSGVDWSTPIQRLQPSFTLAYPQPRDNADLSLGDLFAHRSGLPDHAGDQLEDLGFQRSDILQRLRHVALNPYNSYSYTNFGLTAAAEAVAQARGLDWASMSAHSIYLPLGMTQTSSRYDDFANRSNRAWGHVQVDLNYDSYGAQPARYAVQRPPRQPDAQSPAGGVSASAIDMARWMTLVLAQGQNQEQQLLNPSALRAAMTARPGGAYGYGFNVGPDPHGHPSVSHSGAFLLGAHTTFILWPQARLGIAVLTNAQPRGLAEAIALTFGEQAWGDVSDVAPNTDWLTLMQAKMHEMYRPLGRLAGQPAPKTPTPALPLTSYAGHYANTYYGDAQVALDSESKALELVLGPAQTRYRLRHYDGNLFAFDLQGENAPPGSVSAVQFSLEGSGRMQVEYYAEDLAHGLFERVAEGQ</sequence>
<feature type="domain" description="Peptidase S12 Pab87-related C-terminal" evidence="3">
    <location>
        <begin position="419"/>
        <end position="501"/>
    </location>
</feature>
<dbReference type="PANTHER" id="PTHR46825:SF15">
    <property type="entry name" value="BETA-LACTAMASE-RELATED DOMAIN-CONTAINING PROTEIN"/>
    <property type="match status" value="1"/>
</dbReference>
<evidence type="ECO:0000259" key="2">
    <source>
        <dbReference type="Pfam" id="PF00144"/>
    </source>
</evidence>
<dbReference type="InterPro" id="IPR001466">
    <property type="entry name" value="Beta-lactam-related"/>
</dbReference>
<evidence type="ECO:0000256" key="1">
    <source>
        <dbReference type="SAM" id="SignalP"/>
    </source>
</evidence>
<dbReference type="InterPro" id="IPR050491">
    <property type="entry name" value="AmpC-like"/>
</dbReference>
<dbReference type="RefSeq" id="WP_052084997.1">
    <property type="nucleotide sequence ID" value="NZ_AWOR01000079.1"/>
</dbReference>
<dbReference type="InterPro" id="IPR012338">
    <property type="entry name" value="Beta-lactam/transpept-like"/>
</dbReference>
<reference evidence="4 5" key="1">
    <citation type="submission" date="2013-09" db="EMBL/GenBank/DDBJ databases">
        <title>High correlation between genotypes and phenotypes of environmental bacteria Comamonas testosteroni strains.</title>
        <authorList>
            <person name="Liu L."/>
            <person name="Zhu W."/>
            <person name="Xia X."/>
            <person name="Xu B."/>
            <person name="Luo M."/>
            <person name="Wang G."/>
        </authorList>
    </citation>
    <scope>NUCLEOTIDE SEQUENCE [LARGE SCALE GENOMIC DNA]</scope>
    <source>
        <strain evidence="4 5">JL40</strain>
    </source>
</reference>
<dbReference type="InterPro" id="IPR021860">
    <property type="entry name" value="Peptidase_S12_Pab87-rel_C"/>
</dbReference>
<dbReference type="Proteomes" id="UP000029553">
    <property type="component" value="Unassembled WGS sequence"/>
</dbReference>
<evidence type="ECO:0000259" key="3">
    <source>
        <dbReference type="Pfam" id="PF11954"/>
    </source>
</evidence>
<dbReference type="PANTHER" id="PTHR46825">
    <property type="entry name" value="D-ALANYL-D-ALANINE-CARBOXYPEPTIDASE/ENDOPEPTIDASE AMPH"/>
    <property type="match status" value="1"/>
</dbReference>
<name>A0A096GKG9_COMTE</name>
<evidence type="ECO:0008006" key="6">
    <source>
        <dbReference type="Google" id="ProtNLM"/>
    </source>
</evidence>
<gene>
    <name evidence="4" type="ORF">P353_24865</name>
</gene>
<dbReference type="Pfam" id="PF00144">
    <property type="entry name" value="Beta-lactamase"/>
    <property type="match status" value="1"/>
</dbReference>
<feature type="domain" description="Beta-lactamase-related" evidence="2">
    <location>
        <begin position="48"/>
        <end position="368"/>
    </location>
</feature>
<feature type="chain" id="PRO_5001918273" description="Serine hydrolase" evidence="1">
    <location>
        <begin position="24"/>
        <end position="523"/>
    </location>
</feature>
<dbReference type="EMBL" id="AWOR01000079">
    <property type="protein sequence ID" value="KGH25690.1"/>
    <property type="molecule type" value="Genomic_DNA"/>
</dbReference>
<dbReference type="SUPFAM" id="SSF56601">
    <property type="entry name" value="beta-lactamase/transpeptidase-like"/>
    <property type="match status" value="1"/>
</dbReference>
<dbReference type="AlphaFoldDB" id="A0A096GKG9"/>
<keyword evidence="1" id="KW-0732">Signal</keyword>
<dbReference type="Gene3D" id="2.40.128.600">
    <property type="match status" value="1"/>
</dbReference>
<protein>
    <recommendedName>
        <fullName evidence="6">Serine hydrolase</fullName>
    </recommendedName>
</protein>
<evidence type="ECO:0000313" key="5">
    <source>
        <dbReference type="Proteomes" id="UP000029553"/>
    </source>
</evidence>
<accession>A0A096GKG9</accession>
<feature type="signal peptide" evidence="1">
    <location>
        <begin position="1"/>
        <end position="23"/>
    </location>
</feature>
<comment type="caution">
    <text evidence="4">The sequence shown here is derived from an EMBL/GenBank/DDBJ whole genome shotgun (WGS) entry which is preliminary data.</text>
</comment>
<proteinExistence type="predicted"/>
<organism evidence="4 5">
    <name type="scientific">Comamonas testosteroni</name>
    <name type="common">Pseudomonas testosteroni</name>
    <dbReference type="NCBI Taxonomy" id="285"/>
    <lineage>
        <taxon>Bacteria</taxon>
        <taxon>Pseudomonadati</taxon>
        <taxon>Pseudomonadota</taxon>
        <taxon>Betaproteobacteria</taxon>
        <taxon>Burkholderiales</taxon>
        <taxon>Comamonadaceae</taxon>
        <taxon>Comamonas</taxon>
    </lineage>
</organism>
<evidence type="ECO:0000313" key="4">
    <source>
        <dbReference type="EMBL" id="KGH25690.1"/>
    </source>
</evidence>
<dbReference type="Gene3D" id="3.40.710.10">
    <property type="entry name" value="DD-peptidase/beta-lactamase superfamily"/>
    <property type="match status" value="1"/>
</dbReference>